<organism evidence="10">
    <name type="scientific">Selaginella moellendorffii</name>
    <name type="common">Spikemoss</name>
    <dbReference type="NCBI Taxonomy" id="88036"/>
    <lineage>
        <taxon>Eukaryota</taxon>
        <taxon>Viridiplantae</taxon>
        <taxon>Streptophyta</taxon>
        <taxon>Embryophyta</taxon>
        <taxon>Tracheophyta</taxon>
        <taxon>Lycopodiopsida</taxon>
        <taxon>Selaginellales</taxon>
        <taxon>Selaginellaceae</taxon>
        <taxon>Selaginella</taxon>
    </lineage>
</organism>
<evidence type="ECO:0000256" key="2">
    <source>
        <dbReference type="ARBA" id="ARBA00022448"/>
    </source>
</evidence>
<dbReference type="InterPro" id="IPR013057">
    <property type="entry name" value="AA_transpt_TM"/>
</dbReference>
<dbReference type="Pfam" id="PF01490">
    <property type="entry name" value="Aa_trans"/>
    <property type="match status" value="1"/>
</dbReference>
<dbReference type="Proteomes" id="UP000001514">
    <property type="component" value="Unassembled WGS sequence"/>
</dbReference>
<comment type="subcellular location">
    <subcellularLocation>
        <location evidence="1">Membrane</location>
    </subcellularLocation>
</comment>
<feature type="transmembrane region" description="Helical" evidence="7">
    <location>
        <begin position="402"/>
        <end position="422"/>
    </location>
</feature>
<keyword evidence="5 7" id="KW-1133">Transmembrane helix</keyword>
<evidence type="ECO:0000256" key="5">
    <source>
        <dbReference type="ARBA" id="ARBA00022989"/>
    </source>
</evidence>
<evidence type="ECO:0000256" key="1">
    <source>
        <dbReference type="ARBA" id="ARBA00004370"/>
    </source>
</evidence>
<evidence type="ECO:0000256" key="6">
    <source>
        <dbReference type="ARBA" id="ARBA00023136"/>
    </source>
</evidence>
<feature type="transmembrane region" description="Helical" evidence="7">
    <location>
        <begin position="46"/>
        <end position="65"/>
    </location>
</feature>
<dbReference type="eggNOG" id="KOG1303">
    <property type="taxonomic scope" value="Eukaryota"/>
</dbReference>
<dbReference type="GO" id="GO:0003333">
    <property type="term" value="P:amino acid transmembrane transport"/>
    <property type="evidence" value="ECO:0000318"/>
    <property type="project" value="GO_Central"/>
</dbReference>
<dbReference type="AlphaFoldDB" id="D8RX10"/>
<feature type="transmembrane region" description="Helical" evidence="7">
    <location>
        <begin position="434"/>
        <end position="455"/>
    </location>
</feature>
<dbReference type="STRING" id="88036.D8RX10"/>
<keyword evidence="4" id="KW-0029">Amino-acid transport</keyword>
<evidence type="ECO:0000313" key="10">
    <source>
        <dbReference type="Proteomes" id="UP000001514"/>
    </source>
</evidence>
<accession>D8RX10</accession>
<dbReference type="PANTHER" id="PTHR48017">
    <property type="entry name" value="OS05G0424000 PROTEIN-RELATED"/>
    <property type="match status" value="1"/>
</dbReference>
<evidence type="ECO:0000256" key="7">
    <source>
        <dbReference type="SAM" id="Phobius"/>
    </source>
</evidence>
<keyword evidence="10" id="KW-1185">Reference proteome</keyword>
<evidence type="ECO:0000256" key="4">
    <source>
        <dbReference type="ARBA" id="ARBA00022970"/>
    </source>
</evidence>
<feature type="transmembrane region" description="Helical" evidence="7">
    <location>
        <begin position="284"/>
        <end position="304"/>
    </location>
</feature>
<evidence type="ECO:0000313" key="9">
    <source>
        <dbReference type="EMBL" id="EFJ23177.1"/>
    </source>
</evidence>
<proteinExistence type="predicted"/>
<protein>
    <recommendedName>
        <fullName evidence="8">Amino acid transporter transmembrane domain-containing protein</fullName>
    </recommendedName>
</protein>
<evidence type="ECO:0000256" key="3">
    <source>
        <dbReference type="ARBA" id="ARBA00022692"/>
    </source>
</evidence>
<feature type="domain" description="Amino acid transporter transmembrane" evidence="8">
    <location>
        <begin position="44"/>
        <end position="453"/>
    </location>
</feature>
<dbReference type="GO" id="GO:0016020">
    <property type="term" value="C:membrane"/>
    <property type="evidence" value="ECO:0000318"/>
    <property type="project" value="GO_Central"/>
</dbReference>
<dbReference type="HOGENOM" id="CLU_031160_0_0_1"/>
<feature type="transmembrane region" description="Helical" evidence="7">
    <location>
        <begin position="196"/>
        <end position="213"/>
    </location>
</feature>
<gene>
    <name evidence="9" type="ORF">SELMODRAFT_103834</name>
</gene>
<dbReference type="EMBL" id="GL377593">
    <property type="protein sequence ID" value="EFJ23177.1"/>
    <property type="molecule type" value="Genomic_DNA"/>
</dbReference>
<reference evidence="9 10" key="1">
    <citation type="journal article" date="2011" name="Science">
        <title>The Selaginella genome identifies genetic changes associated with the evolution of vascular plants.</title>
        <authorList>
            <person name="Banks J.A."/>
            <person name="Nishiyama T."/>
            <person name="Hasebe M."/>
            <person name="Bowman J.L."/>
            <person name="Gribskov M."/>
            <person name="dePamphilis C."/>
            <person name="Albert V.A."/>
            <person name="Aono N."/>
            <person name="Aoyama T."/>
            <person name="Ambrose B.A."/>
            <person name="Ashton N.W."/>
            <person name="Axtell M.J."/>
            <person name="Barker E."/>
            <person name="Barker M.S."/>
            <person name="Bennetzen J.L."/>
            <person name="Bonawitz N.D."/>
            <person name="Chapple C."/>
            <person name="Cheng C."/>
            <person name="Correa L.G."/>
            <person name="Dacre M."/>
            <person name="DeBarry J."/>
            <person name="Dreyer I."/>
            <person name="Elias M."/>
            <person name="Engstrom E.M."/>
            <person name="Estelle M."/>
            <person name="Feng L."/>
            <person name="Finet C."/>
            <person name="Floyd S.K."/>
            <person name="Frommer W.B."/>
            <person name="Fujita T."/>
            <person name="Gramzow L."/>
            <person name="Gutensohn M."/>
            <person name="Harholt J."/>
            <person name="Hattori M."/>
            <person name="Heyl A."/>
            <person name="Hirai T."/>
            <person name="Hiwatashi Y."/>
            <person name="Ishikawa M."/>
            <person name="Iwata M."/>
            <person name="Karol K.G."/>
            <person name="Koehler B."/>
            <person name="Kolukisaoglu U."/>
            <person name="Kubo M."/>
            <person name="Kurata T."/>
            <person name="Lalonde S."/>
            <person name="Li K."/>
            <person name="Li Y."/>
            <person name="Litt A."/>
            <person name="Lyons E."/>
            <person name="Manning G."/>
            <person name="Maruyama T."/>
            <person name="Michael T.P."/>
            <person name="Mikami K."/>
            <person name="Miyazaki S."/>
            <person name="Morinaga S."/>
            <person name="Murata T."/>
            <person name="Mueller-Roeber B."/>
            <person name="Nelson D.R."/>
            <person name="Obara M."/>
            <person name="Oguri Y."/>
            <person name="Olmstead R.G."/>
            <person name="Onodera N."/>
            <person name="Petersen B.L."/>
            <person name="Pils B."/>
            <person name="Prigge M."/>
            <person name="Rensing S.A."/>
            <person name="Riano-Pachon D.M."/>
            <person name="Roberts A.W."/>
            <person name="Sato Y."/>
            <person name="Scheller H.V."/>
            <person name="Schulz B."/>
            <person name="Schulz C."/>
            <person name="Shakirov E.V."/>
            <person name="Shibagaki N."/>
            <person name="Shinohara N."/>
            <person name="Shippen D.E."/>
            <person name="Soerensen I."/>
            <person name="Sotooka R."/>
            <person name="Sugimoto N."/>
            <person name="Sugita M."/>
            <person name="Sumikawa N."/>
            <person name="Tanurdzic M."/>
            <person name="Theissen G."/>
            <person name="Ulvskov P."/>
            <person name="Wakazuki S."/>
            <person name="Weng J.K."/>
            <person name="Willats W.W."/>
            <person name="Wipf D."/>
            <person name="Wolf P.G."/>
            <person name="Yang L."/>
            <person name="Zimmer A.D."/>
            <person name="Zhu Q."/>
            <person name="Mitros T."/>
            <person name="Hellsten U."/>
            <person name="Loque D."/>
            <person name="Otillar R."/>
            <person name="Salamov A."/>
            <person name="Schmutz J."/>
            <person name="Shapiro H."/>
            <person name="Lindquist E."/>
            <person name="Lucas S."/>
            <person name="Rokhsar D."/>
            <person name="Grigoriev I.V."/>
        </authorList>
    </citation>
    <scope>NUCLEOTIDE SEQUENCE [LARGE SCALE GENOMIC DNA]</scope>
</reference>
<feature type="transmembrane region" description="Helical" evidence="7">
    <location>
        <begin position="376"/>
        <end position="396"/>
    </location>
</feature>
<feature type="transmembrane region" description="Helical" evidence="7">
    <location>
        <begin position="71"/>
        <end position="93"/>
    </location>
</feature>
<keyword evidence="6 7" id="KW-0472">Membrane</keyword>
<keyword evidence="3 7" id="KW-0812">Transmembrane</keyword>
<name>D8RX10_SELML</name>
<dbReference type="KEGG" id="smo:SELMODRAFT_103834"/>
<dbReference type="Gramene" id="EFJ23177">
    <property type="protein sequence ID" value="EFJ23177"/>
    <property type="gene ID" value="SELMODRAFT_103834"/>
</dbReference>
<feature type="transmembrane region" description="Helical" evidence="7">
    <location>
        <begin position="173"/>
        <end position="190"/>
    </location>
</feature>
<dbReference type="GO" id="GO:0015171">
    <property type="term" value="F:amino acid transmembrane transporter activity"/>
    <property type="evidence" value="ECO:0000318"/>
    <property type="project" value="GO_Central"/>
</dbReference>
<keyword evidence="2" id="KW-0813">Transport</keyword>
<evidence type="ECO:0000259" key="8">
    <source>
        <dbReference type="Pfam" id="PF01490"/>
    </source>
</evidence>
<sequence length="469" mass="52575">MAGGLAVRKNFLFITFFEIRIFSIQGFLLTKWRSWILLNDSWSSKWWYSTVHIVTVTVGAGVLSLPTVMAYFGWALGTMLLVGFLILSLMCYWQLIQMHETEHGHRFDRYHELGQHILGRHLGFWLIAPLQAIAQVGIDTVYIIAGANSLEHVYSLFDKCKELDVHKCKGINLTYWMILFMGVQLLLSQLPHFQSITWVSFIAAVTAIGSALSSGSAASAPTQCFQNVGHGYPQGSEAHLAFGIFTSLGKLAFAAAAGHNIALEIQATIPSTTRHPSKRAMWRGILVAYLVVAFCYLPVALVGYKVYGDETRDLCSGLDNVLLRLRNPKPMIVLADLMVFIHLCGSYQVLAMPLFSNFETLVERMFKFEANLKHRMIMRSIYVVLTLMLAAAFPFFGDLEAFFGGFAIIPTTYVIPSVLWHLSRKPEPLSPPWIANLLCISFGIAVMATSTIGGLRNLIMKRRELEFFQ</sequence>
<dbReference type="InParanoid" id="D8RX10"/>
<feature type="transmembrane region" description="Helical" evidence="7">
    <location>
        <begin position="331"/>
        <end position="355"/>
    </location>
</feature>